<dbReference type="EMBL" id="HACA01009910">
    <property type="protein sequence ID" value="CDW27271.1"/>
    <property type="molecule type" value="Transcribed_RNA"/>
</dbReference>
<dbReference type="AlphaFoldDB" id="A0A0K2TPC7"/>
<name>A0A0K2TPC7_LEPSM</name>
<proteinExistence type="predicted"/>
<reference evidence="1" key="1">
    <citation type="submission" date="2014-05" db="EMBL/GenBank/DDBJ databases">
        <authorList>
            <person name="Chronopoulou M."/>
        </authorList>
    </citation>
    <scope>NUCLEOTIDE SEQUENCE</scope>
    <source>
        <tissue evidence="1">Whole organism</tissue>
    </source>
</reference>
<protein>
    <submittedName>
        <fullName evidence="1">Uncharacterized protein</fullName>
    </submittedName>
</protein>
<organism evidence="1">
    <name type="scientific">Lepeophtheirus salmonis</name>
    <name type="common">Salmon louse</name>
    <name type="synonym">Caligus salmonis</name>
    <dbReference type="NCBI Taxonomy" id="72036"/>
    <lineage>
        <taxon>Eukaryota</taxon>
        <taxon>Metazoa</taxon>
        <taxon>Ecdysozoa</taxon>
        <taxon>Arthropoda</taxon>
        <taxon>Crustacea</taxon>
        <taxon>Multicrustacea</taxon>
        <taxon>Hexanauplia</taxon>
        <taxon>Copepoda</taxon>
        <taxon>Siphonostomatoida</taxon>
        <taxon>Caligidae</taxon>
        <taxon>Lepeophtheirus</taxon>
    </lineage>
</organism>
<sequence>MCLVVETYRCYSATSPYITTRSFCLLKSGSTIKILSSEKITMSPQVPYFPLSFLVP</sequence>
<accession>A0A0K2TPC7</accession>
<evidence type="ECO:0000313" key="1">
    <source>
        <dbReference type="EMBL" id="CDW27271.1"/>
    </source>
</evidence>